<proteinExistence type="predicted"/>
<sequence length="256" mass="29263">MSILDHWNNPNLKYCNLAILTALGLLQSARYFINRNSSDAVESYLKGPNSEKFPSKEELSDSFLENKLTKNDVKLKKLDSKQFWAILEDQKTKDQIYMKSNRLKQLKMDLENIKRFKNEPYLLKKSILEMFNKGDKSITGDTEWIHVKTVPKPTTEQLKGHSNELLVLLLIAMAGVATVGYKSVNYIKTMHCINFIKHSCMNSKKVTDAIGHKIVLRNLDGDLRTNYFSGDVILSGNNGKELLVVCKQSHMTIYSL</sequence>
<gene>
    <name evidence="2" type="ORF">MACK_002412</name>
</gene>
<keyword evidence="1" id="KW-0812">Transmembrane</keyword>
<feature type="transmembrane region" description="Helical" evidence="1">
    <location>
        <begin position="165"/>
        <end position="181"/>
    </location>
</feature>
<dbReference type="AlphaFoldDB" id="A0A976MC82"/>
<protein>
    <submittedName>
        <fullName evidence="2">Uncharacterized protein</fullName>
    </submittedName>
</protein>
<evidence type="ECO:0000256" key="1">
    <source>
        <dbReference type="SAM" id="Phobius"/>
    </source>
</evidence>
<reference evidence="2" key="1">
    <citation type="submission" date="2022-07" db="EMBL/GenBank/DDBJ databases">
        <title>Evaluation of T. orientalis genome assembly methods using nanopore sequencing and analysis of variation between genomes.</title>
        <authorList>
            <person name="Yam J."/>
            <person name="Micallef M.L."/>
            <person name="Liu M."/>
            <person name="Djordjevic S.P."/>
            <person name="Bogema D.R."/>
            <person name="Jenkins C."/>
        </authorList>
    </citation>
    <scope>NUCLEOTIDE SEQUENCE</scope>
    <source>
        <strain evidence="2">Goon Nure</strain>
    </source>
</reference>
<name>A0A976MC82_THEOR</name>
<organism evidence="2 3">
    <name type="scientific">Theileria orientalis</name>
    <dbReference type="NCBI Taxonomy" id="68886"/>
    <lineage>
        <taxon>Eukaryota</taxon>
        <taxon>Sar</taxon>
        <taxon>Alveolata</taxon>
        <taxon>Apicomplexa</taxon>
        <taxon>Aconoidasida</taxon>
        <taxon>Piroplasmida</taxon>
        <taxon>Theileriidae</taxon>
        <taxon>Theileria</taxon>
    </lineage>
</organism>
<dbReference type="EMBL" id="CP056070">
    <property type="protein sequence ID" value="UKK01594.2"/>
    <property type="molecule type" value="Genomic_DNA"/>
</dbReference>
<evidence type="ECO:0000313" key="3">
    <source>
        <dbReference type="Proteomes" id="UP000244811"/>
    </source>
</evidence>
<dbReference type="Proteomes" id="UP000244811">
    <property type="component" value="Chromosome 3"/>
</dbReference>
<accession>A0A976MC82</accession>
<keyword evidence="1" id="KW-1133">Transmembrane helix</keyword>
<keyword evidence="1" id="KW-0472">Membrane</keyword>
<evidence type="ECO:0000313" key="2">
    <source>
        <dbReference type="EMBL" id="UKK01594.2"/>
    </source>
</evidence>